<gene>
    <name evidence="2" type="ORF">QTN89_11660</name>
</gene>
<feature type="transmembrane region" description="Helical" evidence="1">
    <location>
        <begin position="395"/>
        <end position="413"/>
    </location>
</feature>
<reference evidence="2 3" key="1">
    <citation type="submission" date="2023-06" db="EMBL/GenBank/DDBJ databases">
        <title>Roseiconus lacunae JC819 isolated from Gulf of Mannar region, Tamil Nadu.</title>
        <authorList>
            <person name="Pk S."/>
            <person name="Ch S."/>
            <person name="Ch V.R."/>
        </authorList>
    </citation>
    <scope>NUCLEOTIDE SEQUENCE [LARGE SCALE GENOMIC DNA]</scope>
    <source>
        <strain evidence="2 3">JC819</strain>
    </source>
</reference>
<feature type="transmembrane region" description="Helical" evidence="1">
    <location>
        <begin position="52"/>
        <end position="77"/>
    </location>
</feature>
<comment type="caution">
    <text evidence="2">The sequence shown here is derived from an EMBL/GenBank/DDBJ whole genome shotgun (WGS) entry which is preliminary data.</text>
</comment>
<protein>
    <submittedName>
        <fullName evidence="2">Permease</fullName>
    </submittedName>
</protein>
<dbReference type="Proteomes" id="UP001239462">
    <property type="component" value="Unassembled WGS sequence"/>
</dbReference>
<dbReference type="PANTHER" id="PTHR31610">
    <property type="entry name" value="SLR0360 PROTEIN"/>
    <property type="match status" value="1"/>
</dbReference>
<feature type="transmembrane region" description="Helical" evidence="1">
    <location>
        <begin position="309"/>
        <end position="328"/>
    </location>
</feature>
<organism evidence="2 3">
    <name type="scientific">Roseiconus lacunae</name>
    <dbReference type="NCBI Taxonomy" id="2605694"/>
    <lineage>
        <taxon>Bacteria</taxon>
        <taxon>Pseudomonadati</taxon>
        <taxon>Planctomycetota</taxon>
        <taxon>Planctomycetia</taxon>
        <taxon>Pirellulales</taxon>
        <taxon>Pirellulaceae</taxon>
        <taxon>Roseiconus</taxon>
    </lineage>
</organism>
<feature type="transmembrane region" description="Helical" evidence="1">
    <location>
        <begin position="89"/>
        <end position="113"/>
    </location>
</feature>
<dbReference type="RefSeq" id="WP_289163701.1">
    <property type="nucleotide sequence ID" value="NZ_JASZZN010000007.1"/>
</dbReference>
<feature type="transmembrane region" description="Helical" evidence="1">
    <location>
        <begin position="440"/>
        <end position="460"/>
    </location>
</feature>
<evidence type="ECO:0000313" key="2">
    <source>
        <dbReference type="EMBL" id="MDM4016092.1"/>
    </source>
</evidence>
<proteinExistence type="predicted"/>
<dbReference type="PANTHER" id="PTHR31610:SF0">
    <property type="entry name" value="SLC26A_SULP TRANSPORTER DOMAIN-CONTAINING PROTEIN"/>
    <property type="match status" value="1"/>
</dbReference>
<feature type="transmembrane region" description="Helical" evidence="1">
    <location>
        <begin position="162"/>
        <end position="179"/>
    </location>
</feature>
<sequence>MLGSPTPPTAWGGYRWLTPGDVNAFFGLMLDNLTGLFLVVILLSGFGFPTDFAISALIPGTALGVFIGDLAFVYFAFRLAKKKQSSDVTAMPLGLDTPSVFGISLLILGPSFVQGVDTLGLSPEAAARRTWHIGIWCIVMSGLLKLAMAPATNWVRRVIPRAGLLGSLAAIALALISFFPLTEILAQSLPGFLALSIVLTTLIARIPLPKNIPGTLGALIVAGLVYYLMCGLGIEGYHFPTISEIEWLPTAWMEATTGSWLGAFADALPYLPIALPFAIATVVGGIDCTESAAAAGDDYHTPTVVGVEAVATLLAGLCGGVIQTTPYIGHPAYKAMGGRAGYTLGTALVIGSAGLLGYFTFLNDVIPKPAVLPILVFIGLEITAQSFSATPKRHYAAVAIACLPALASLVFNFCDRILSDPALGRAGLSLADLSPPFQEAFGVITMLASGFILTSLLWAWGLAAAIDRRLRVAGGVYLACGLFTLVGLMHSPLQGNRLFVPFGPDSWGELVLGGEYQERVFEFAAGYAVVGVLFLIWDRFVDTTTIAGDHE</sequence>
<keyword evidence="1" id="KW-1133">Transmembrane helix</keyword>
<evidence type="ECO:0000256" key="1">
    <source>
        <dbReference type="SAM" id="Phobius"/>
    </source>
</evidence>
<accession>A0ABT7PHW2</accession>
<keyword evidence="3" id="KW-1185">Reference proteome</keyword>
<dbReference type="EMBL" id="JASZZN010000007">
    <property type="protein sequence ID" value="MDM4016092.1"/>
    <property type="molecule type" value="Genomic_DNA"/>
</dbReference>
<name>A0ABT7PHW2_9BACT</name>
<feature type="transmembrane region" description="Helical" evidence="1">
    <location>
        <begin position="185"/>
        <end position="204"/>
    </location>
</feature>
<keyword evidence="1" id="KW-0812">Transmembrane</keyword>
<evidence type="ECO:0000313" key="3">
    <source>
        <dbReference type="Proteomes" id="UP001239462"/>
    </source>
</evidence>
<feature type="transmembrane region" description="Helical" evidence="1">
    <location>
        <begin position="472"/>
        <end position="493"/>
    </location>
</feature>
<feature type="transmembrane region" description="Helical" evidence="1">
    <location>
        <begin position="340"/>
        <end position="359"/>
    </location>
</feature>
<feature type="transmembrane region" description="Helical" evidence="1">
    <location>
        <begin position="24"/>
        <end position="46"/>
    </location>
</feature>
<keyword evidence="1" id="KW-0472">Membrane</keyword>
<feature type="transmembrane region" description="Helical" evidence="1">
    <location>
        <begin position="520"/>
        <end position="537"/>
    </location>
</feature>
<feature type="transmembrane region" description="Helical" evidence="1">
    <location>
        <begin position="216"/>
        <end position="234"/>
    </location>
</feature>
<feature type="transmembrane region" description="Helical" evidence="1">
    <location>
        <begin position="133"/>
        <end position="155"/>
    </location>
</feature>